<keyword evidence="3" id="KW-0808">Transferase</keyword>
<evidence type="ECO:0000313" key="6">
    <source>
        <dbReference type="Proteomes" id="UP000187209"/>
    </source>
</evidence>
<comment type="caution">
    <text evidence="5">The sequence shown here is derived from an EMBL/GenBank/DDBJ whole genome shotgun (WGS) entry which is preliminary data.</text>
</comment>
<dbReference type="GO" id="GO:0005794">
    <property type="term" value="C:Golgi apparatus"/>
    <property type="evidence" value="ECO:0007669"/>
    <property type="project" value="TreeGrafter"/>
</dbReference>
<evidence type="ECO:0000256" key="4">
    <source>
        <dbReference type="ARBA" id="ARBA00048460"/>
    </source>
</evidence>
<name>A0A1R2C1F4_9CILI</name>
<dbReference type="EC" id="2.8.2.20" evidence="2"/>
<comment type="catalytic activity">
    <reaction evidence="4">
        <text>L-tyrosyl-[protein] + 3'-phosphoadenylyl sulfate = O-sulfo-L-tyrosine-[protein] + adenosine 3',5'-bisphosphate + H(+)</text>
        <dbReference type="Rhea" id="RHEA:16801"/>
        <dbReference type="Rhea" id="RHEA-COMP:10136"/>
        <dbReference type="Rhea" id="RHEA-COMP:11688"/>
        <dbReference type="ChEBI" id="CHEBI:15378"/>
        <dbReference type="ChEBI" id="CHEBI:46858"/>
        <dbReference type="ChEBI" id="CHEBI:58339"/>
        <dbReference type="ChEBI" id="CHEBI:58343"/>
        <dbReference type="ChEBI" id="CHEBI:65286"/>
        <dbReference type="EC" id="2.8.2.20"/>
    </reaction>
</comment>
<sequence>MDNMNSDTESSDGEDWKDQLQEERIDSHWLTYNPHAFLPLDDYFYRTGTVSKINIDIKIPSSEWTPHFVIGCGRSGTTVISKILSAHPDLCFLNEPRGLWMQIFPNFDVWSSQAEKRKGRLKMKKPSDQTQAKKINELLFSVTEMLGKTTLVEKTPENTFRLDWLDALFPNCKFIMVKRNPIQTARSISRFQPDTWFGYNKYKWSQLLLLLEHFKHVFKLPEEYISHAEECVFAKALVEWALCTLSAEEFKLKMSNEERKIRFYELHLESMIRNPAEETNKLMKFLNLKDSEKVYQLANSLLHRDLTFSSCIDHLSEYLINGVSEEALLGMAGSDLRNLIFQHSYHL</sequence>
<dbReference type="Pfam" id="PF13469">
    <property type="entry name" value="Sulfotransfer_3"/>
    <property type="match status" value="1"/>
</dbReference>
<dbReference type="PANTHER" id="PTHR12788:SF10">
    <property type="entry name" value="PROTEIN-TYROSINE SULFOTRANSFERASE"/>
    <property type="match status" value="1"/>
</dbReference>
<dbReference type="InterPro" id="IPR027417">
    <property type="entry name" value="P-loop_NTPase"/>
</dbReference>
<dbReference type="SUPFAM" id="SSF52540">
    <property type="entry name" value="P-loop containing nucleoside triphosphate hydrolases"/>
    <property type="match status" value="1"/>
</dbReference>
<protein>
    <recommendedName>
        <fullName evidence="2">protein-tyrosine sulfotransferase</fullName>
        <ecNumber evidence="2">2.8.2.20</ecNumber>
    </recommendedName>
</protein>
<evidence type="ECO:0000256" key="1">
    <source>
        <dbReference type="ARBA" id="ARBA00009988"/>
    </source>
</evidence>
<dbReference type="Gene3D" id="3.40.50.300">
    <property type="entry name" value="P-loop containing nucleotide triphosphate hydrolases"/>
    <property type="match status" value="1"/>
</dbReference>
<dbReference type="OrthoDB" id="10267729at2759"/>
<comment type="similarity">
    <text evidence="1">Belongs to the protein sulfotransferase family.</text>
</comment>
<keyword evidence="6" id="KW-1185">Reference proteome</keyword>
<dbReference type="AlphaFoldDB" id="A0A1R2C1F4"/>
<reference evidence="5 6" key="1">
    <citation type="submission" date="2016-11" db="EMBL/GenBank/DDBJ databases">
        <title>The macronuclear genome of Stentor coeruleus: a giant cell with tiny introns.</title>
        <authorList>
            <person name="Slabodnick M."/>
            <person name="Ruby J.G."/>
            <person name="Reiff S.B."/>
            <person name="Swart E.C."/>
            <person name="Gosai S."/>
            <person name="Prabakaran S."/>
            <person name="Witkowska E."/>
            <person name="Larue G.E."/>
            <person name="Fisher S."/>
            <person name="Freeman R.M."/>
            <person name="Gunawardena J."/>
            <person name="Chu W."/>
            <person name="Stover N.A."/>
            <person name="Gregory B.D."/>
            <person name="Nowacki M."/>
            <person name="Derisi J."/>
            <person name="Roy S.W."/>
            <person name="Marshall W.F."/>
            <person name="Sood P."/>
        </authorList>
    </citation>
    <scope>NUCLEOTIDE SEQUENCE [LARGE SCALE GENOMIC DNA]</scope>
    <source>
        <strain evidence="5">WM001</strain>
    </source>
</reference>
<accession>A0A1R2C1F4</accession>
<evidence type="ECO:0000256" key="3">
    <source>
        <dbReference type="ARBA" id="ARBA00022679"/>
    </source>
</evidence>
<evidence type="ECO:0000313" key="5">
    <source>
        <dbReference type="EMBL" id="OMJ82862.1"/>
    </source>
</evidence>
<dbReference type="EMBL" id="MPUH01000324">
    <property type="protein sequence ID" value="OMJ82862.1"/>
    <property type="molecule type" value="Genomic_DNA"/>
</dbReference>
<evidence type="ECO:0000256" key="2">
    <source>
        <dbReference type="ARBA" id="ARBA00013262"/>
    </source>
</evidence>
<proteinExistence type="inferred from homology"/>
<dbReference type="PANTHER" id="PTHR12788">
    <property type="entry name" value="PROTEIN-TYROSINE SULFOTRANSFERASE 2"/>
    <property type="match status" value="1"/>
</dbReference>
<dbReference type="InterPro" id="IPR026634">
    <property type="entry name" value="TPST-like"/>
</dbReference>
<dbReference type="GO" id="GO:0008476">
    <property type="term" value="F:protein-tyrosine sulfotransferase activity"/>
    <property type="evidence" value="ECO:0007669"/>
    <property type="project" value="UniProtKB-EC"/>
</dbReference>
<gene>
    <name evidence="5" type="ORF">SteCoe_16330</name>
</gene>
<dbReference type="Proteomes" id="UP000187209">
    <property type="component" value="Unassembled WGS sequence"/>
</dbReference>
<organism evidence="5 6">
    <name type="scientific">Stentor coeruleus</name>
    <dbReference type="NCBI Taxonomy" id="5963"/>
    <lineage>
        <taxon>Eukaryota</taxon>
        <taxon>Sar</taxon>
        <taxon>Alveolata</taxon>
        <taxon>Ciliophora</taxon>
        <taxon>Postciliodesmatophora</taxon>
        <taxon>Heterotrichea</taxon>
        <taxon>Heterotrichida</taxon>
        <taxon>Stentoridae</taxon>
        <taxon>Stentor</taxon>
    </lineage>
</organism>